<evidence type="ECO:0000256" key="6">
    <source>
        <dbReference type="ARBA" id="ARBA00039449"/>
    </source>
</evidence>
<keyword evidence="2" id="KW-0489">Methyltransferase</keyword>
<protein>
    <recommendedName>
        <fullName evidence="6">Alpha N-terminal protein methyltransferase 1</fullName>
        <ecNumber evidence="5">2.1.1.244</ecNumber>
    </recommendedName>
    <alternativeName>
        <fullName evidence="7">X-Pro-Lys N-terminal protein methyltransferase 1</fullName>
    </alternativeName>
</protein>
<evidence type="ECO:0000256" key="9">
    <source>
        <dbReference type="ARBA" id="ARBA00047885"/>
    </source>
</evidence>
<accession>A0A915C9A0</accession>
<comment type="catalytic activity">
    <reaction evidence="9">
        <text>N-terminal L-prolyl-L-prolyl-L-lysyl-[protein] + 2 S-adenosyl-L-methionine = N-terminal N,N-dimethyl-L-prolyl-L-prolyl-L-lysyl-[protein] + 2 S-adenosyl-L-homocysteine + 2 H(+)</text>
        <dbReference type="Rhea" id="RHEA:54736"/>
        <dbReference type="Rhea" id="RHEA-COMP:13787"/>
        <dbReference type="Rhea" id="RHEA-COMP:13974"/>
        <dbReference type="ChEBI" id="CHEBI:15378"/>
        <dbReference type="ChEBI" id="CHEBI:57856"/>
        <dbReference type="ChEBI" id="CHEBI:59789"/>
        <dbReference type="ChEBI" id="CHEBI:138059"/>
        <dbReference type="ChEBI" id="CHEBI:138318"/>
        <dbReference type="EC" id="2.1.1.244"/>
    </reaction>
</comment>
<reference evidence="12" key="1">
    <citation type="submission" date="2022-11" db="UniProtKB">
        <authorList>
            <consortium name="WormBaseParasite"/>
        </authorList>
    </citation>
    <scope>IDENTIFICATION</scope>
</reference>
<dbReference type="PANTHER" id="PTHR12753">
    <property type="entry name" value="AD-003 - RELATED"/>
    <property type="match status" value="1"/>
</dbReference>
<dbReference type="PANTHER" id="PTHR12753:SF0">
    <property type="entry name" value="ALPHA N-TERMINAL PROTEIN METHYLTRANSFERASE 1"/>
    <property type="match status" value="1"/>
</dbReference>
<keyword evidence="11" id="KW-1185">Reference proteome</keyword>
<dbReference type="AlphaFoldDB" id="A0A915C9A0"/>
<evidence type="ECO:0000256" key="7">
    <source>
        <dbReference type="ARBA" id="ARBA00043129"/>
    </source>
</evidence>
<evidence type="ECO:0000256" key="2">
    <source>
        <dbReference type="ARBA" id="ARBA00022603"/>
    </source>
</evidence>
<dbReference type="InterPro" id="IPR029063">
    <property type="entry name" value="SAM-dependent_MTases_sf"/>
</dbReference>
<evidence type="ECO:0000256" key="5">
    <source>
        <dbReference type="ARBA" id="ARBA00039112"/>
    </source>
</evidence>
<dbReference type="CDD" id="cd02440">
    <property type="entry name" value="AdoMet_MTases"/>
    <property type="match status" value="1"/>
</dbReference>
<comment type="catalytic activity">
    <reaction evidence="10">
        <text>N-terminal L-alanyl-L-prolyl-L-lysyl-[protein] + 3 S-adenosyl-L-methionine = N-terminal N,N,N-trimethyl-L-alanyl-L-prolyl-L-lysyl-[protein] + 3 S-adenosyl-L-homocysteine + 3 H(+)</text>
        <dbReference type="Rhea" id="RHEA:54712"/>
        <dbReference type="Rhea" id="RHEA-COMP:13785"/>
        <dbReference type="Rhea" id="RHEA-COMP:13971"/>
        <dbReference type="ChEBI" id="CHEBI:15378"/>
        <dbReference type="ChEBI" id="CHEBI:57856"/>
        <dbReference type="ChEBI" id="CHEBI:59789"/>
        <dbReference type="ChEBI" id="CHEBI:138057"/>
        <dbReference type="ChEBI" id="CHEBI:138315"/>
        <dbReference type="EC" id="2.1.1.244"/>
    </reaction>
</comment>
<dbReference type="Proteomes" id="UP000887569">
    <property type="component" value="Unplaced"/>
</dbReference>
<evidence type="ECO:0000313" key="12">
    <source>
        <dbReference type="WBParaSite" id="PgR105_g010_t01"/>
    </source>
</evidence>
<evidence type="ECO:0000313" key="11">
    <source>
        <dbReference type="Proteomes" id="UP000887569"/>
    </source>
</evidence>
<dbReference type="GO" id="GO:0071885">
    <property type="term" value="F:N-terminal protein N-methyltransferase activity"/>
    <property type="evidence" value="ECO:0007669"/>
    <property type="project" value="UniProtKB-EC"/>
</dbReference>
<evidence type="ECO:0000256" key="1">
    <source>
        <dbReference type="ARBA" id="ARBA00009059"/>
    </source>
</evidence>
<sequence>YCITRRYIKVFAAHLPIGVSIVRSRWTVVVVAPQEESAEIVGQVSRSWLMLIRSTSIYVLAHRLRLPLFVFYLKKGTMPSSMEQSPDDGSEKKDVYEKAEAYWAHIRCDVDGMLGGFGHLHLPDMIDSKKFISHLRAKRHLINFERAIDCGCGIGRVTKHLLLPLFKTVDMVDVTENFIAGSSTYIGEEDKRVGQKFVCGLQDFEPKQRFYDLIWVQWVTGHLTDEDFERFFRRCKEGLKEGGCIVVKENVSSSADKYDFDPEDNSWTRPKERIVQLLRMAGLSLLSDRKQTHFPRGMLAVYMFAVK</sequence>
<dbReference type="EC" id="2.1.1.244" evidence="5"/>
<comment type="similarity">
    <text evidence="1">Belongs to the methyltransferase superfamily. NTM1 family.</text>
</comment>
<evidence type="ECO:0000256" key="4">
    <source>
        <dbReference type="ARBA" id="ARBA00022691"/>
    </source>
</evidence>
<dbReference type="SUPFAM" id="SSF53335">
    <property type="entry name" value="S-adenosyl-L-methionine-dependent methyltransferases"/>
    <property type="match status" value="1"/>
</dbReference>
<dbReference type="WBParaSite" id="PgR105_g010_t01">
    <property type="protein sequence ID" value="PgR105_g010_t01"/>
    <property type="gene ID" value="PgR105_g010"/>
</dbReference>
<evidence type="ECO:0000256" key="3">
    <source>
        <dbReference type="ARBA" id="ARBA00022679"/>
    </source>
</evidence>
<dbReference type="FunFam" id="3.40.50.150:FF:000025">
    <property type="entry name" value="N-terminal Xaa-Pro-Lys N-methyltransferase 1"/>
    <property type="match status" value="1"/>
</dbReference>
<comment type="catalytic activity">
    <reaction evidence="8">
        <text>N-terminal L-seryl-L-prolyl-L-lysyl-[protein] + 3 S-adenosyl-L-methionine = N-terminal N,N,N-trimethyl-L-seryl-L-prolyl-L-lysyl-[protein] + 3 S-adenosyl-L-homocysteine + 3 H(+)</text>
        <dbReference type="Rhea" id="RHEA:54724"/>
        <dbReference type="Rhea" id="RHEA-COMP:13789"/>
        <dbReference type="Rhea" id="RHEA-COMP:13973"/>
        <dbReference type="ChEBI" id="CHEBI:15378"/>
        <dbReference type="ChEBI" id="CHEBI:57856"/>
        <dbReference type="ChEBI" id="CHEBI:59789"/>
        <dbReference type="ChEBI" id="CHEBI:138061"/>
        <dbReference type="ChEBI" id="CHEBI:138317"/>
        <dbReference type="EC" id="2.1.1.244"/>
    </reaction>
</comment>
<dbReference type="Gene3D" id="3.40.50.150">
    <property type="entry name" value="Vaccinia Virus protein VP39"/>
    <property type="match status" value="1"/>
</dbReference>
<keyword evidence="3" id="KW-0808">Transferase</keyword>
<evidence type="ECO:0000256" key="10">
    <source>
        <dbReference type="ARBA" id="ARBA00048167"/>
    </source>
</evidence>
<name>A0A915C9A0_PARUN</name>
<proteinExistence type="inferred from homology"/>
<dbReference type="InterPro" id="IPR008576">
    <property type="entry name" value="MeTrfase_NTM1"/>
</dbReference>
<evidence type="ECO:0000256" key="8">
    <source>
        <dbReference type="ARBA" id="ARBA00047306"/>
    </source>
</evidence>
<dbReference type="Pfam" id="PF05891">
    <property type="entry name" value="Methyltransf_PK"/>
    <property type="match status" value="1"/>
</dbReference>
<keyword evidence="4" id="KW-0949">S-adenosyl-L-methionine</keyword>
<dbReference type="GO" id="GO:0032259">
    <property type="term" value="P:methylation"/>
    <property type="evidence" value="ECO:0007669"/>
    <property type="project" value="UniProtKB-KW"/>
</dbReference>
<organism evidence="11 12">
    <name type="scientific">Parascaris univalens</name>
    <name type="common">Nematode worm</name>
    <dbReference type="NCBI Taxonomy" id="6257"/>
    <lineage>
        <taxon>Eukaryota</taxon>
        <taxon>Metazoa</taxon>
        <taxon>Ecdysozoa</taxon>
        <taxon>Nematoda</taxon>
        <taxon>Chromadorea</taxon>
        <taxon>Rhabditida</taxon>
        <taxon>Spirurina</taxon>
        <taxon>Ascaridomorpha</taxon>
        <taxon>Ascaridoidea</taxon>
        <taxon>Ascarididae</taxon>
        <taxon>Parascaris</taxon>
    </lineage>
</organism>
<dbReference type="GO" id="GO:0005737">
    <property type="term" value="C:cytoplasm"/>
    <property type="evidence" value="ECO:0007669"/>
    <property type="project" value="TreeGrafter"/>
</dbReference>